<dbReference type="EMBL" id="AAWS01000022">
    <property type="protein sequence ID" value="EAY27581.1"/>
    <property type="molecule type" value="Genomic_DNA"/>
</dbReference>
<dbReference type="AlphaFoldDB" id="A1ZPS6"/>
<evidence type="ECO:0000313" key="2">
    <source>
        <dbReference type="Proteomes" id="UP000004095"/>
    </source>
</evidence>
<organism evidence="1 2">
    <name type="scientific">Microscilla marina ATCC 23134</name>
    <dbReference type="NCBI Taxonomy" id="313606"/>
    <lineage>
        <taxon>Bacteria</taxon>
        <taxon>Pseudomonadati</taxon>
        <taxon>Bacteroidota</taxon>
        <taxon>Cytophagia</taxon>
        <taxon>Cytophagales</taxon>
        <taxon>Microscillaceae</taxon>
        <taxon>Microscilla</taxon>
    </lineage>
</organism>
<dbReference type="Proteomes" id="UP000004095">
    <property type="component" value="Unassembled WGS sequence"/>
</dbReference>
<reference evidence="1 2" key="1">
    <citation type="submission" date="2007-01" db="EMBL/GenBank/DDBJ databases">
        <authorList>
            <person name="Haygood M."/>
            <person name="Podell S."/>
            <person name="Anderson C."/>
            <person name="Hopkinson B."/>
            <person name="Roe K."/>
            <person name="Barbeau K."/>
            <person name="Gaasterland T."/>
            <person name="Ferriera S."/>
            <person name="Johnson J."/>
            <person name="Kravitz S."/>
            <person name="Beeson K."/>
            <person name="Sutton G."/>
            <person name="Rogers Y.-H."/>
            <person name="Friedman R."/>
            <person name="Frazier M."/>
            <person name="Venter J.C."/>
        </authorList>
    </citation>
    <scope>NUCLEOTIDE SEQUENCE [LARGE SCALE GENOMIC DNA]</scope>
    <source>
        <strain evidence="1 2">ATCC 23134</strain>
    </source>
</reference>
<sequence>MDKTINNLVNALWEASFNARCQPVDRLAILPVIKDINGLAKEKRIALIVKASNFYNDKSFFTRLMTCLPELWANIIFKDIVAIIASLKGSVSLMSMVEFFYKYVEIDVFDLALDCEHLPINDRELLISYYAQNFALLFKHERVDQKWYTEKRMGITLEPMILLKETFLKDHRFQEALSDKSMIESYLKLKYKHFKNRFL</sequence>
<dbReference type="OrthoDB" id="1243577at2"/>
<protein>
    <submittedName>
        <fullName evidence="1">Uncharacterized protein</fullName>
    </submittedName>
</protein>
<evidence type="ECO:0000313" key="1">
    <source>
        <dbReference type="EMBL" id="EAY27581.1"/>
    </source>
</evidence>
<comment type="caution">
    <text evidence="1">The sequence shown here is derived from an EMBL/GenBank/DDBJ whole genome shotgun (WGS) entry which is preliminary data.</text>
</comment>
<name>A1ZPS6_MICM2</name>
<gene>
    <name evidence="1" type="ORF">M23134_02828</name>
</gene>
<proteinExistence type="predicted"/>
<accession>A1ZPS6</accession>
<keyword evidence="2" id="KW-1185">Reference proteome</keyword>
<dbReference type="RefSeq" id="WP_002699221.1">
    <property type="nucleotide sequence ID" value="NZ_AAWS01000022.1"/>
</dbReference>